<sequence>MSGSLRSLARRAFAAAAVRPVAAAPKAPYAHMALRAMATGPAASAVKISDELLEKLGSLSTQALIDGLWVMGWPTSHIMGARPLTEGQKKMVGRAVTIQFAAARPDIAADKPGGTESPEYEAFELVNGKEVIVMSSVGPWESVGGDIKFLRLHQNGVRGLVTDGSVRDTGVLRDYGFPVFSISTTPRQGPHVHQPWSCNTVINCGGVVVRPGDAIVGDDDGAVVIPAAVAQEVYDIAHSREIVEDIVKQELTENPGPPGKFYPFMSGKIKPESPLWKLIESKGHDPKKFKHTAARPGARAGTGVPGAPRARGRVGPGAPRSISSYTQTGASYDHVLQKFAEHKACAVLRTPIEGACTPAMDAAVAGGFKLVEFTLTTPGCLDSVAEYAANRPEVLTGVGTVMSVDDAKRAMDAGAKFIVSPVIVPEVVQWCAENMIVCAPGCQTPTEMVQAWKLGAPIQKLFPGVMGGPNWVKAVSAALPMLRINPTSGVEIDTAADYLRAGAGSLGFVAPAFPPDLVANKDWDGISEIARKIQAAVKSA</sequence>
<feature type="binding site" evidence="6">
    <location>
        <position position="168"/>
    </location>
    <ligand>
        <name>Mg(2+)</name>
        <dbReference type="ChEBI" id="CHEBI:18420"/>
    </ligand>
</feature>
<evidence type="ECO:0000256" key="5">
    <source>
        <dbReference type="ARBA" id="ARBA00023277"/>
    </source>
</evidence>
<dbReference type="InterPro" id="IPR005493">
    <property type="entry name" value="RraA/RraA-like"/>
</dbReference>
<dbReference type="SUPFAM" id="SSF89562">
    <property type="entry name" value="RraA-like"/>
    <property type="match status" value="1"/>
</dbReference>
<gene>
    <name evidence="8" type="ORF">MSP1401_LOCUS10411</name>
</gene>
<dbReference type="AlphaFoldDB" id="A0A7S0D9H2"/>
<keyword evidence="6" id="KW-0479">Metal-binding</keyword>
<evidence type="ECO:0000256" key="7">
    <source>
        <dbReference type="SAM" id="MobiDB-lite"/>
    </source>
</evidence>
<dbReference type="Pfam" id="PF03737">
    <property type="entry name" value="RraA-like"/>
    <property type="match status" value="1"/>
</dbReference>
<comment type="pathway">
    <text evidence="1">Carbohydrate acid metabolism.</text>
</comment>
<dbReference type="CDD" id="cd00452">
    <property type="entry name" value="KDPG_aldolase"/>
    <property type="match status" value="1"/>
</dbReference>
<dbReference type="EMBL" id="HBEN01012517">
    <property type="protein sequence ID" value="CAD8448071.1"/>
    <property type="molecule type" value="Transcribed_RNA"/>
</dbReference>
<dbReference type="Gene3D" id="3.50.30.40">
    <property type="entry name" value="Ribonuclease E inhibitor RraA/RraA-like"/>
    <property type="match status" value="1"/>
</dbReference>
<feature type="binding site" evidence="6">
    <location>
        <position position="167"/>
    </location>
    <ligand>
        <name>substrate</name>
    </ligand>
</feature>
<evidence type="ECO:0000256" key="2">
    <source>
        <dbReference type="ARBA" id="ARBA00006906"/>
    </source>
</evidence>
<dbReference type="PANTHER" id="PTHR30246:SF1">
    <property type="entry name" value="2-DEHYDRO-3-DEOXY-6-PHOSPHOGALACTONATE ALDOLASE-RELATED"/>
    <property type="match status" value="1"/>
</dbReference>
<evidence type="ECO:0000256" key="6">
    <source>
        <dbReference type="PIRSR" id="PIRSR605493-1"/>
    </source>
</evidence>
<dbReference type="Gene3D" id="3.20.20.70">
    <property type="entry name" value="Aldolase class I"/>
    <property type="match status" value="1"/>
</dbReference>
<accession>A0A7S0D9H2</accession>
<comment type="subunit">
    <text evidence="3">Homotrimer.</text>
</comment>
<dbReference type="CDD" id="cd16841">
    <property type="entry name" value="RraA_family"/>
    <property type="match status" value="1"/>
</dbReference>
<dbReference type="GO" id="GO:0046872">
    <property type="term" value="F:metal ion binding"/>
    <property type="evidence" value="ECO:0007669"/>
    <property type="project" value="UniProtKB-KW"/>
</dbReference>
<keyword evidence="4" id="KW-0456">Lyase</keyword>
<keyword evidence="5" id="KW-0119">Carbohydrate metabolism</keyword>
<reference evidence="8" key="1">
    <citation type="submission" date="2021-01" db="EMBL/GenBank/DDBJ databases">
        <authorList>
            <person name="Corre E."/>
            <person name="Pelletier E."/>
            <person name="Niang G."/>
            <person name="Scheremetjew M."/>
            <person name="Finn R."/>
            <person name="Kale V."/>
            <person name="Holt S."/>
            <person name="Cochrane G."/>
            <person name="Meng A."/>
            <person name="Brown T."/>
            <person name="Cohen L."/>
        </authorList>
    </citation>
    <scope>NUCLEOTIDE SEQUENCE</scope>
    <source>
        <strain evidence="8">CCAC1681</strain>
    </source>
</reference>
<evidence type="ECO:0000313" key="8">
    <source>
        <dbReference type="EMBL" id="CAD8448071.1"/>
    </source>
</evidence>
<proteinExistence type="inferred from homology"/>
<dbReference type="InterPro" id="IPR036704">
    <property type="entry name" value="RraA/RraA-like_sf"/>
</dbReference>
<comment type="cofactor">
    <cofactor evidence="6">
        <name>Mg(2+)</name>
        <dbReference type="ChEBI" id="CHEBI:18420"/>
    </cofactor>
</comment>
<keyword evidence="6" id="KW-0460">Magnesium</keyword>
<evidence type="ECO:0000256" key="1">
    <source>
        <dbReference type="ARBA" id="ARBA00004761"/>
    </source>
</evidence>
<dbReference type="SUPFAM" id="SSF51569">
    <property type="entry name" value="Aldolase"/>
    <property type="match status" value="1"/>
</dbReference>
<evidence type="ECO:0000256" key="3">
    <source>
        <dbReference type="ARBA" id="ARBA00011233"/>
    </source>
</evidence>
<dbReference type="InterPro" id="IPR013785">
    <property type="entry name" value="Aldolase_TIM"/>
</dbReference>
<feature type="compositionally biased region" description="Low complexity" evidence="7">
    <location>
        <begin position="294"/>
        <end position="309"/>
    </location>
</feature>
<organism evidence="8">
    <name type="scientific">Micromonas pusilla</name>
    <name type="common">Picoplanktonic green alga</name>
    <name type="synonym">Chromulina pusilla</name>
    <dbReference type="NCBI Taxonomy" id="38833"/>
    <lineage>
        <taxon>Eukaryota</taxon>
        <taxon>Viridiplantae</taxon>
        <taxon>Chlorophyta</taxon>
        <taxon>Mamiellophyceae</taxon>
        <taxon>Mamiellales</taxon>
        <taxon>Mamiellaceae</taxon>
        <taxon>Micromonas</taxon>
    </lineage>
</organism>
<comment type="similarity">
    <text evidence="2">Belongs to the KHG/KDPG aldolase family.</text>
</comment>
<evidence type="ECO:0000256" key="4">
    <source>
        <dbReference type="ARBA" id="ARBA00023239"/>
    </source>
</evidence>
<name>A0A7S0D9H2_MICPS</name>
<protein>
    <submittedName>
        <fullName evidence="8">Uncharacterized protein</fullName>
    </submittedName>
</protein>
<dbReference type="Pfam" id="PF01081">
    <property type="entry name" value="Aldolase"/>
    <property type="match status" value="1"/>
</dbReference>
<dbReference type="GO" id="GO:0016829">
    <property type="term" value="F:lyase activity"/>
    <property type="evidence" value="ECO:0007669"/>
    <property type="project" value="UniProtKB-KW"/>
</dbReference>
<dbReference type="InterPro" id="IPR000887">
    <property type="entry name" value="Aldlse_KDPG_KHG"/>
</dbReference>
<feature type="region of interest" description="Disordered" evidence="7">
    <location>
        <begin position="287"/>
        <end position="319"/>
    </location>
</feature>
<dbReference type="PANTHER" id="PTHR30246">
    <property type="entry name" value="2-KETO-3-DEOXY-6-PHOSPHOGLUCONATE ALDOLASE"/>
    <property type="match status" value="1"/>
</dbReference>